<dbReference type="EMBL" id="BK016273">
    <property type="protein sequence ID" value="DAG06521.1"/>
    <property type="molecule type" value="Genomic_DNA"/>
</dbReference>
<reference evidence="1" key="1">
    <citation type="journal article" date="2021" name="Proc. Natl. Acad. Sci. U.S.A.">
        <title>A Catalog of Tens of Thousands of Viruses from Human Metagenomes Reveals Hidden Associations with Chronic Diseases.</title>
        <authorList>
            <person name="Tisza M.J."/>
            <person name="Buck C.B."/>
        </authorList>
    </citation>
    <scope>NUCLEOTIDE SEQUENCE</scope>
    <source>
        <strain evidence="1">CtsYb1</strain>
    </source>
</reference>
<organism evidence="1">
    <name type="scientific">Siphoviridae sp. ctsYb1</name>
    <dbReference type="NCBI Taxonomy" id="2825696"/>
    <lineage>
        <taxon>Viruses</taxon>
        <taxon>Duplodnaviria</taxon>
        <taxon>Heunggongvirae</taxon>
        <taxon>Uroviricota</taxon>
        <taxon>Caudoviricetes</taxon>
    </lineage>
</organism>
<protein>
    <submittedName>
        <fullName evidence="1">Uncharacterized protein</fullName>
    </submittedName>
</protein>
<accession>A0A8S5VIC5</accession>
<sequence>MVKGGIEDEHYKSNYNRAMVLRDIRVRTIWRN</sequence>
<evidence type="ECO:0000313" key="1">
    <source>
        <dbReference type="EMBL" id="DAG06521.1"/>
    </source>
</evidence>
<proteinExistence type="predicted"/>
<name>A0A8S5VIC5_9CAUD</name>